<name>A0ABU7EC99_9TELE</name>
<reference evidence="1 2" key="1">
    <citation type="submission" date="2021-06" db="EMBL/GenBank/DDBJ databases">
        <authorList>
            <person name="Palmer J.M."/>
        </authorList>
    </citation>
    <scope>NUCLEOTIDE SEQUENCE [LARGE SCALE GENOMIC DNA]</scope>
    <source>
        <strain evidence="1 2">CL_MEX2019</strain>
        <tissue evidence="1">Muscle</tissue>
    </source>
</reference>
<dbReference type="EMBL" id="JAHUTJ010050909">
    <property type="protein sequence ID" value="MED6284440.1"/>
    <property type="molecule type" value="Genomic_DNA"/>
</dbReference>
<evidence type="ECO:0000313" key="2">
    <source>
        <dbReference type="Proteomes" id="UP001352852"/>
    </source>
</evidence>
<keyword evidence="2" id="KW-1185">Reference proteome</keyword>
<protein>
    <submittedName>
        <fullName evidence="1">Uncharacterized protein</fullName>
    </submittedName>
</protein>
<gene>
    <name evidence="1" type="ORF">CHARACLAT_019174</name>
</gene>
<proteinExistence type="predicted"/>
<accession>A0ABU7EC99</accession>
<organism evidence="1 2">
    <name type="scientific">Characodon lateralis</name>
    <dbReference type="NCBI Taxonomy" id="208331"/>
    <lineage>
        <taxon>Eukaryota</taxon>
        <taxon>Metazoa</taxon>
        <taxon>Chordata</taxon>
        <taxon>Craniata</taxon>
        <taxon>Vertebrata</taxon>
        <taxon>Euteleostomi</taxon>
        <taxon>Actinopterygii</taxon>
        <taxon>Neopterygii</taxon>
        <taxon>Teleostei</taxon>
        <taxon>Neoteleostei</taxon>
        <taxon>Acanthomorphata</taxon>
        <taxon>Ovalentaria</taxon>
        <taxon>Atherinomorphae</taxon>
        <taxon>Cyprinodontiformes</taxon>
        <taxon>Goodeidae</taxon>
        <taxon>Characodon</taxon>
    </lineage>
</organism>
<comment type="caution">
    <text evidence="1">The sequence shown here is derived from an EMBL/GenBank/DDBJ whole genome shotgun (WGS) entry which is preliminary data.</text>
</comment>
<evidence type="ECO:0000313" key="1">
    <source>
        <dbReference type="EMBL" id="MED6284440.1"/>
    </source>
</evidence>
<dbReference type="Proteomes" id="UP001352852">
    <property type="component" value="Unassembled WGS sequence"/>
</dbReference>
<sequence>MTIKKKLTIAPCPVPVQSPRLCKDKVMLRYNLPQLISLSQGFIFKGKWPWSGVGLFSFPWDLLTSTLDLWSQFINLSLLVNVFSEFLEQWSSAYRLVRLLSQLDEVFPTNHCLISPWHSGISRYLLSVCGG</sequence>